<organism evidence="1 2">
    <name type="scientific">Streptomyces benahoarensis</name>
    <dbReference type="NCBI Taxonomy" id="2595054"/>
    <lineage>
        <taxon>Bacteria</taxon>
        <taxon>Bacillati</taxon>
        <taxon>Actinomycetota</taxon>
        <taxon>Actinomycetes</taxon>
        <taxon>Kitasatosporales</taxon>
        <taxon>Streptomycetaceae</taxon>
        <taxon>Streptomyces</taxon>
    </lineage>
</organism>
<feature type="non-terminal residue" evidence="1">
    <location>
        <position position="41"/>
    </location>
</feature>
<sequence>MTAVGARLLDVVIPAIGSPAGVALNAGSELGMLFPPPRPTR</sequence>
<protein>
    <submittedName>
        <fullName evidence="1">SseB family protein</fullName>
    </submittedName>
</protein>
<keyword evidence="2" id="KW-1185">Reference proteome</keyword>
<gene>
    <name evidence="1" type="ORF">FNZ23_21915</name>
</gene>
<accession>A0A553YZV0</accession>
<dbReference type="Proteomes" id="UP000320888">
    <property type="component" value="Unassembled WGS sequence"/>
</dbReference>
<dbReference type="AlphaFoldDB" id="A0A553YZV0"/>
<comment type="caution">
    <text evidence="1">The sequence shown here is derived from an EMBL/GenBank/DDBJ whole genome shotgun (WGS) entry which is preliminary data.</text>
</comment>
<evidence type="ECO:0000313" key="1">
    <source>
        <dbReference type="EMBL" id="TSB34747.1"/>
    </source>
</evidence>
<dbReference type="EMBL" id="VKLS01000337">
    <property type="protein sequence ID" value="TSB34747.1"/>
    <property type="molecule type" value="Genomic_DNA"/>
</dbReference>
<name>A0A553YZV0_9ACTN</name>
<evidence type="ECO:0000313" key="2">
    <source>
        <dbReference type="Proteomes" id="UP000320888"/>
    </source>
</evidence>
<reference evidence="1 2" key="1">
    <citation type="submission" date="2019-07" db="EMBL/GenBank/DDBJ databases">
        <title>Draft genome for Streptomyces benahoarensis MZ03-48.</title>
        <authorList>
            <person name="Gonzalez-Pimentel J.L."/>
        </authorList>
    </citation>
    <scope>NUCLEOTIDE SEQUENCE [LARGE SCALE GENOMIC DNA]</scope>
    <source>
        <strain evidence="1 2">MZ03-48</strain>
    </source>
</reference>
<proteinExistence type="predicted"/>